<reference evidence="1" key="1">
    <citation type="journal article" date="2019" name="Sci. Rep.">
        <title>Draft genome of Tanacetum cinerariifolium, the natural source of mosquito coil.</title>
        <authorList>
            <person name="Yamashiro T."/>
            <person name="Shiraishi A."/>
            <person name="Satake H."/>
            <person name="Nakayama K."/>
        </authorList>
    </citation>
    <scope>NUCLEOTIDE SEQUENCE</scope>
</reference>
<comment type="caution">
    <text evidence="1">The sequence shown here is derived from an EMBL/GenBank/DDBJ whole genome shotgun (WGS) entry which is preliminary data.</text>
</comment>
<name>A0A699WDI3_TANCI</name>
<organism evidence="1">
    <name type="scientific">Tanacetum cinerariifolium</name>
    <name type="common">Dalmatian daisy</name>
    <name type="synonym">Chrysanthemum cinerariifolium</name>
    <dbReference type="NCBI Taxonomy" id="118510"/>
    <lineage>
        <taxon>Eukaryota</taxon>
        <taxon>Viridiplantae</taxon>
        <taxon>Streptophyta</taxon>
        <taxon>Embryophyta</taxon>
        <taxon>Tracheophyta</taxon>
        <taxon>Spermatophyta</taxon>
        <taxon>Magnoliopsida</taxon>
        <taxon>eudicotyledons</taxon>
        <taxon>Gunneridae</taxon>
        <taxon>Pentapetalae</taxon>
        <taxon>asterids</taxon>
        <taxon>campanulids</taxon>
        <taxon>Asterales</taxon>
        <taxon>Asteraceae</taxon>
        <taxon>Asteroideae</taxon>
        <taxon>Anthemideae</taxon>
        <taxon>Anthemidinae</taxon>
        <taxon>Tanacetum</taxon>
    </lineage>
</organism>
<dbReference type="EMBL" id="BKCJ011636365">
    <property type="protein sequence ID" value="GFD44973.1"/>
    <property type="molecule type" value="Genomic_DNA"/>
</dbReference>
<sequence length="67" mass="7437">EERVTLSVIVHSEPKSKDKGKGILVEEHKPLNKQAHIEQDEAYAKELEAKLNANINCDAGTEKGKAR</sequence>
<gene>
    <name evidence="1" type="ORF">Tci_916942</name>
</gene>
<protein>
    <submittedName>
        <fullName evidence="1">Uncharacterized protein</fullName>
    </submittedName>
</protein>
<feature type="non-terminal residue" evidence="1">
    <location>
        <position position="1"/>
    </location>
</feature>
<proteinExistence type="predicted"/>
<evidence type="ECO:0000313" key="1">
    <source>
        <dbReference type="EMBL" id="GFD44973.1"/>
    </source>
</evidence>
<dbReference type="AlphaFoldDB" id="A0A699WDI3"/>
<accession>A0A699WDI3</accession>